<keyword evidence="8" id="KW-1133">Transmembrane helix</keyword>
<dbReference type="InterPro" id="IPR045584">
    <property type="entry name" value="Pilin-like"/>
</dbReference>
<evidence type="ECO:0000259" key="11">
    <source>
        <dbReference type="Pfam" id="PF03934"/>
    </source>
</evidence>
<keyword evidence="3 10" id="KW-0813">Transport</keyword>
<keyword evidence="4 10" id="KW-1003">Cell membrane</keyword>
<evidence type="ECO:0000256" key="7">
    <source>
        <dbReference type="ARBA" id="ARBA00022927"/>
    </source>
</evidence>
<sequence>MTSHKKQAGIALITVLLVLAIMVTIAATMTGRMTASLLRTEGLNYSEKIYWYGQATIELGRMILESDFEDSEVISLDQIWATPDLVFPVDEGTITGNIVDYRSCFNINALSVEKEDDTEPLALTQFKLLLNALEVEDFSVDVIAESTRDWLDNNDTVDESEGAEDRYYEAQNVPHLAANDLMVDISELRSVQGVTGDIYDHIQKHLCALPTSEQLINVNTVKQDKAEVLYALFPEELGLSIEDFQGLLDDRPTSGWSSVADFLQTDLLTDKIIPEDVQSQLSVTSDYFQLYGSAEFDDRTIALKSLFKVEDEEATTVRFQFAGIDDMVGNGDAQ</sequence>
<accession>A0ABU9HEI9</accession>
<proteinExistence type="inferred from homology"/>
<evidence type="ECO:0000313" key="14">
    <source>
        <dbReference type="Proteomes" id="UP001366060"/>
    </source>
</evidence>
<evidence type="ECO:0000256" key="6">
    <source>
        <dbReference type="ARBA" id="ARBA00022692"/>
    </source>
</evidence>
<dbReference type="RefSeq" id="WP_341628780.1">
    <property type="nucleotide sequence ID" value="NZ_JBAKBA010000039.1"/>
</dbReference>
<evidence type="ECO:0000256" key="8">
    <source>
        <dbReference type="ARBA" id="ARBA00022989"/>
    </source>
</evidence>
<protein>
    <recommendedName>
        <fullName evidence="10">Type II secretion system protein K</fullName>
    </recommendedName>
</protein>
<dbReference type="Pfam" id="PF03934">
    <property type="entry name" value="T2SSK"/>
    <property type="match status" value="1"/>
</dbReference>
<organism evidence="13 14">
    <name type="scientific">Psychromonas arctica</name>
    <dbReference type="NCBI Taxonomy" id="168275"/>
    <lineage>
        <taxon>Bacteria</taxon>
        <taxon>Pseudomonadati</taxon>
        <taxon>Pseudomonadota</taxon>
        <taxon>Gammaproteobacteria</taxon>
        <taxon>Alteromonadales</taxon>
        <taxon>Psychromonadaceae</taxon>
        <taxon>Psychromonas</taxon>
    </lineage>
</organism>
<evidence type="ECO:0000256" key="2">
    <source>
        <dbReference type="ARBA" id="ARBA00007246"/>
    </source>
</evidence>
<evidence type="ECO:0000256" key="3">
    <source>
        <dbReference type="ARBA" id="ARBA00022448"/>
    </source>
</evidence>
<keyword evidence="6" id="KW-0812">Transmembrane</keyword>
<dbReference type="EMBL" id="JBAKBA010000039">
    <property type="protein sequence ID" value="MEL0660317.1"/>
    <property type="molecule type" value="Genomic_DNA"/>
</dbReference>
<comment type="subcellular location">
    <subcellularLocation>
        <location evidence="1 10">Cell inner membrane</location>
    </subcellularLocation>
</comment>
<gene>
    <name evidence="13" type="primary">gspK</name>
    <name evidence="13" type="ORF">V6255_14355</name>
</gene>
<evidence type="ECO:0000256" key="4">
    <source>
        <dbReference type="ARBA" id="ARBA00022475"/>
    </source>
</evidence>
<evidence type="ECO:0000259" key="12">
    <source>
        <dbReference type="Pfam" id="PF21687"/>
    </source>
</evidence>
<dbReference type="Gene3D" id="1.10.40.60">
    <property type="entry name" value="EpsJ-like"/>
    <property type="match status" value="2"/>
</dbReference>
<evidence type="ECO:0000256" key="9">
    <source>
        <dbReference type="ARBA" id="ARBA00023136"/>
    </source>
</evidence>
<dbReference type="InterPro" id="IPR049179">
    <property type="entry name" value="T2SSK_SAM-like_2nd"/>
</dbReference>
<comment type="caution">
    <text evidence="13">The sequence shown here is derived from an EMBL/GenBank/DDBJ whole genome shotgun (WGS) entry which is preliminary data.</text>
</comment>
<dbReference type="InterPro" id="IPR038072">
    <property type="entry name" value="GspK_central_sf"/>
</dbReference>
<dbReference type="InterPro" id="IPR005628">
    <property type="entry name" value="GspK"/>
</dbReference>
<keyword evidence="7" id="KW-0653">Protein transport</keyword>
<dbReference type="SUPFAM" id="SSF54523">
    <property type="entry name" value="Pili subunits"/>
    <property type="match status" value="1"/>
</dbReference>
<evidence type="ECO:0000256" key="10">
    <source>
        <dbReference type="PIRNR" id="PIRNR002786"/>
    </source>
</evidence>
<feature type="domain" description="T2SS protein K second SAM-like" evidence="11">
    <location>
        <begin position="216"/>
        <end position="283"/>
    </location>
</feature>
<keyword evidence="9 10" id="KW-0472">Membrane</keyword>
<keyword evidence="5 10" id="KW-0997">Cell inner membrane</keyword>
<feature type="domain" description="T2SS protein K first SAM-like" evidence="12">
    <location>
        <begin position="103"/>
        <end position="211"/>
    </location>
</feature>
<keyword evidence="14" id="KW-1185">Reference proteome</keyword>
<dbReference type="SUPFAM" id="SSF158544">
    <property type="entry name" value="GspK insert domain-like"/>
    <property type="match status" value="2"/>
</dbReference>
<name>A0ABU9HEI9_9GAMM</name>
<comment type="similarity">
    <text evidence="2 10">Belongs to the GSP K family.</text>
</comment>
<evidence type="ECO:0000256" key="5">
    <source>
        <dbReference type="ARBA" id="ARBA00022519"/>
    </source>
</evidence>
<evidence type="ECO:0000256" key="1">
    <source>
        <dbReference type="ARBA" id="ARBA00004533"/>
    </source>
</evidence>
<reference evidence="13 14" key="1">
    <citation type="submission" date="2024-02" db="EMBL/GenBank/DDBJ databases">
        <title>Bacteria isolated from the canopy kelp, Nereocystis luetkeana.</title>
        <authorList>
            <person name="Pfister C.A."/>
            <person name="Younker I.T."/>
            <person name="Light S.H."/>
        </authorList>
    </citation>
    <scope>NUCLEOTIDE SEQUENCE [LARGE SCALE GENOMIC DNA]</scope>
    <source>
        <strain evidence="13 14">TI.2.07</strain>
    </source>
</reference>
<dbReference type="PIRSF" id="PIRSF002786">
    <property type="entry name" value="XcpX"/>
    <property type="match status" value="1"/>
</dbReference>
<dbReference type="NCBIfam" id="NF037980">
    <property type="entry name" value="T2SS_GspK"/>
    <property type="match status" value="1"/>
</dbReference>
<dbReference type="Gene3D" id="3.30.1300.30">
    <property type="entry name" value="GSPII I/J protein-like"/>
    <property type="match status" value="1"/>
</dbReference>
<dbReference type="Proteomes" id="UP001366060">
    <property type="component" value="Unassembled WGS sequence"/>
</dbReference>
<dbReference type="PANTHER" id="PTHR38831">
    <property type="entry name" value="TYPE II SECRETION SYSTEM PROTEIN K"/>
    <property type="match status" value="1"/>
</dbReference>
<dbReference type="Pfam" id="PF21687">
    <property type="entry name" value="T2SSK_1st"/>
    <property type="match status" value="1"/>
</dbReference>
<evidence type="ECO:0000313" key="13">
    <source>
        <dbReference type="EMBL" id="MEL0660317.1"/>
    </source>
</evidence>
<dbReference type="InterPro" id="IPR049031">
    <property type="entry name" value="T2SSK_SAM-like_1st"/>
</dbReference>
<dbReference type="PANTHER" id="PTHR38831:SF1">
    <property type="entry name" value="TYPE II SECRETION SYSTEM PROTEIN K-RELATED"/>
    <property type="match status" value="1"/>
</dbReference>